<gene>
    <name evidence="1" type="ORF">SAMN05661109_01962</name>
</gene>
<sequence length="67" mass="7598">MSKLSYFTQSVNATDPRHLLLLPHEKSGLVSTSRSYREQPYPATSLIFLIREVMSTIWLVSNRSVSG</sequence>
<dbReference type="Proteomes" id="UP000198929">
    <property type="component" value="Unassembled WGS sequence"/>
</dbReference>
<protein>
    <submittedName>
        <fullName evidence="1">Uncharacterized protein</fullName>
    </submittedName>
</protein>
<evidence type="ECO:0000313" key="2">
    <source>
        <dbReference type="Proteomes" id="UP000198929"/>
    </source>
</evidence>
<name>A0A1H9UWN9_9CORY</name>
<organism evidence="1 2">
    <name type="scientific">Corynebacterium cystitidis DSM 20524</name>
    <dbReference type="NCBI Taxonomy" id="1121357"/>
    <lineage>
        <taxon>Bacteria</taxon>
        <taxon>Bacillati</taxon>
        <taxon>Actinomycetota</taxon>
        <taxon>Actinomycetes</taxon>
        <taxon>Mycobacteriales</taxon>
        <taxon>Corynebacteriaceae</taxon>
        <taxon>Corynebacterium</taxon>
    </lineage>
</organism>
<proteinExistence type="predicted"/>
<dbReference type="AlphaFoldDB" id="A0A1H9UWN9"/>
<reference evidence="2" key="1">
    <citation type="submission" date="2016-10" db="EMBL/GenBank/DDBJ databases">
        <authorList>
            <person name="Varghese N."/>
            <person name="Submissions S."/>
        </authorList>
    </citation>
    <scope>NUCLEOTIDE SEQUENCE [LARGE SCALE GENOMIC DNA]</scope>
    <source>
        <strain evidence="2">DSM 20524</strain>
    </source>
</reference>
<accession>A0A1H9UWN9</accession>
<dbReference type="EMBL" id="FOGQ01000009">
    <property type="protein sequence ID" value="SES13741.1"/>
    <property type="molecule type" value="Genomic_DNA"/>
</dbReference>
<evidence type="ECO:0000313" key="1">
    <source>
        <dbReference type="EMBL" id="SES13741.1"/>
    </source>
</evidence>
<keyword evidence="2" id="KW-1185">Reference proteome</keyword>